<evidence type="ECO:0000313" key="10">
    <source>
        <dbReference type="Proteomes" id="UP000295391"/>
    </source>
</evidence>
<dbReference type="SUPFAM" id="SSF51306">
    <property type="entry name" value="LexA/Signal peptidase"/>
    <property type="match status" value="1"/>
</dbReference>
<keyword evidence="7" id="KW-1133">Transmembrane helix</keyword>
<feature type="transmembrane region" description="Helical" evidence="7">
    <location>
        <begin position="21"/>
        <end position="44"/>
    </location>
</feature>
<comment type="catalytic activity">
    <reaction evidence="1 7">
        <text>Cleavage of hydrophobic, N-terminal signal or leader sequences from secreted and periplasmic proteins.</text>
        <dbReference type="EC" id="3.4.21.89"/>
    </reaction>
</comment>
<dbReference type="RefSeq" id="WP_133570841.1">
    <property type="nucleotide sequence ID" value="NZ_SNYR01000001.1"/>
</dbReference>
<comment type="similarity">
    <text evidence="2 7">Belongs to the peptidase S26 family.</text>
</comment>
<keyword evidence="7" id="KW-0645">Protease</keyword>
<dbReference type="PROSITE" id="PS00760">
    <property type="entry name" value="SPASE_I_2"/>
    <property type="match status" value="1"/>
</dbReference>
<dbReference type="GO" id="GO:0004252">
    <property type="term" value="F:serine-type endopeptidase activity"/>
    <property type="evidence" value="ECO:0007669"/>
    <property type="project" value="InterPro"/>
</dbReference>
<evidence type="ECO:0000313" key="9">
    <source>
        <dbReference type="EMBL" id="TDQ66124.1"/>
    </source>
</evidence>
<keyword evidence="5 7" id="KW-0378">Hydrolase</keyword>
<dbReference type="PANTHER" id="PTHR43390:SF1">
    <property type="entry name" value="CHLOROPLAST PROCESSING PEPTIDASE"/>
    <property type="match status" value="1"/>
</dbReference>
<comment type="caution">
    <text evidence="9">The sequence shown here is derived from an EMBL/GenBank/DDBJ whole genome shotgun (WGS) entry which is preliminary data.</text>
</comment>
<dbReference type="OrthoDB" id="9815782at2"/>
<dbReference type="GO" id="GO:0006465">
    <property type="term" value="P:signal peptide processing"/>
    <property type="evidence" value="ECO:0007669"/>
    <property type="project" value="InterPro"/>
</dbReference>
<dbReference type="EMBL" id="SNYR01000001">
    <property type="protein sequence ID" value="TDQ66124.1"/>
    <property type="molecule type" value="Genomic_DNA"/>
</dbReference>
<dbReference type="AlphaFoldDB" id="A0A4R6VTW6"/>
<dbReference type="PANTHER" id="PTHR43390">
    <property type="entry name" value="SIGNAL PEPTIDASE I"/>
    <property type="match status" value="1"/>
</dbReference>
<evidence type="ECO:0000256" key="3">
    <source>
        <dbReference type="ARBA" id="ARBA00013208"/>
    </source>
</evidence>
<keyword evidence="10" id="KW-1185">Reference proteome</keyword>
<feature type="active site" evidence="6">
    <location>
        <position position="113"/>
    </location>
</feature>
<feature type="domain" description="Peptidase S26" evidence="8">
    <location>
        <begin position="23"/>
        <end position="230"/>
    </location>
</feature>
<feature type="active site" evidence="6">
    <location>
        <position position="53"/>
    </location>
</feature>
<evidence type="ECO:0000259" key="8">
    <source>
        <dbReference type="Pfam" id="PF10502"/>
    </source>
</evidence>
<evidence type="ECO:0000256" key="4">
    <source>
        <dbReference type="ARBA" id="ARBA00019232"/>
    </source>
</evidence>
<sequence>MSDPEIKSSKQKAKADAPKNEVWETIVVLVQALIIALVIRSFLWQPFSIPTASLQSNLLIGDYILASKYTYGYSSYSFPFKAVPINGRIFGRTPERGEIAVFEPVPQKDAYIKRVIGLPGDEIQMKNGVLHINGEPVQKERTGTAIDTDSNGISVEVITYKETLPNGVSYTVQEISDTGAFDNTAVYKVPADHYFMMGDNRDRSLDSRSLSAVGYVPFANFIGKADVRYFSIKDNLNPWAVWNWPGNVRWDRMFESIYQ</sequence>
<keyword evidence="7" id="KW-0472">Membrane</keyword>
<comment type="subcellular location">
    <subcellularLocation>
        <location evidence="7">Membrane</location>
        <topology evidence="7">Single-pass type II membrane protein</topology>
    </subcellularLocation>
</comment>
<evidence type="ECO:0000256" key="6">
    <source>
        <dbReference type="PIRSR" id="PIRSR600223-1"/>
    </source>
</evidence>
<keyword evidence="7" id="KW-0812">Transmembrane</keyword>
<evidence type="ECO:0000256" key="2">
    <source>
        <dbReference type="ARBA" id="ARBA00009370"/>
    </source>
</evidence>
<gene>
    <name evidence="9" type="ORF">ATL17_0109</name>
</gene>
<dbReference type="GO" id="GO:0009003">
    <property type="term" value="F:signal peptidase activity"/>
    <property type="evidence" value="ECO:0007669"/>
    <property type="project" value="UniProtKB-EC"/>
</dbReference>
<evidence type="ECO:0000256" key="1">
    <source>
        <dbReference type="ARBA" id="ARBA00000677"/>
    </source>
</evidence>
<protein>
    <recommendedName>
        <fullName evidence="4 7">Signal peptidase I</fullName>
        <ecNumber evidence="3 7">3.4.21.89</ecNumber>
    </recommendedName>
</protein>
<evidence type="ECO:0000256" key="7">
    <source>
        <dbReference type="RuleBase" id="RU362042"/>
    </source>
</evidence>
<dbReference type="Proteomes" id="UP000295391">
    <property type="component" value="Unassembled WGS sequence"/>
</dbReference>
<proteinExistence type="inferred from homology"/>
<dbReference type="InterPro" id="IPR019758">
    <property type="entry name" value="Pept_S26A_signal_pept_1_CS"/>
</dbReference>
<dbReference type="EC" id="3.4.21.89" evidence="3 7"/>
<dbReference type="NCBIfam" id="TIGR02227">
    <property type="entry name" value="sigpep_I_bact"/>
    <property type="match status" value="1"/>
</dbReference>
<dbReference type="InterPro" id="IPR019533">
    <property type="entry name" value="Peptidase_S26"/>
</dbReference>
<name>A0A4R6VTW6_9HYPH</name>
<dbReference type="Pfam" id="PF10502">
    <property type="entry name" value="Peptidase_S26"/>
    <property type="match status" value="1"/>
</dbReference>
<dbReference type="Gene3D" id="2.10.109.10">
    <property type="entry name" value="Umud Fragment, subunit A"/>
    <property type="match status" value="1"/>
</dbReference>
<dbReference type="CDD" id="cd06530">
    <property type="entry name" value="S26_SPase_I"/>
    <property type="match status" value="1"/>
</dbReference>
<evidence type="ECO:0000256" key="5">
    <source>
        <dbReference type="ARBA" id="ARBA00022801"/>
    </source>
</evidence>
<reference evidence="9 10" key="1">
    <citation type="submission" date="2019-03" db="EMBL/GenBank/DDBJ databases">
        <title>Genomic Encyclopedia of Type Strains, Phase III (KMG-III): the genomes of soil and plant-associated and newly described type strains.</title>
        <authorList>
            <person name="Whitman W."/>
        </authorList>
    </citation>
    <scope>NUCLEOTIDE SEQUENCE [LARGE SCALE GENOMIC DNA]</scope>
    <source>
        <strain evidence="9 10">CGMCC 1.7002</strain>
    </source>
</reference>
<dbReference type="InterPro" id="IPR000223">
    <property type="entry name" value="Pept_S26A_signal_pept_1"/>
</dbReference>
<dbReference type="PROSITE" id="PS00761">
    <property type="entry name" value="SPASE_I_3"/>
    <property type="match status" value="1"/>
</dbReference>
<dbReference type="InterPro" id="IPR019757">
    <property type="entry name" value="Pept_S26A_signal_pept_1_Lys-AS"/>
</dbReference>
<dbReference type="PRINTS" id="PR00727">
    <property type="entry name" value="LEADERPTASE"/>
</dbReference>
<dbReference type="GO" id="GO:0016020">
    <property type="term" value="C:membrane"/>
    <property type="evidence" value="ECO:0007669"/>
    <property type="project" value="UniProtKB-SubCell"/>
</dbReference>
<dbReference type="InterPro" id="IPR036286">
    <property type="entry name" value="LexA/Signal_pep-like_sf"/>
</dbReference>
<organism evidence="9 10">
    <name type="scientific">Maritalea mobilis</name>
    <dbReference type="NCBI Taxonomy" id="483324"/>
    <lineage>
        <taxon>Bacteria</taxon>
        <taxon>Pseudomonadati</taxon>
        <taxon>Pseudomonadota</taxon>
        <taxon>Alphaproteobacteria</taxon>
        <taxon>Hyphomicrobiales</taxon>
        <taxon>Devosiaceae</taxon>
        <taxon>Maritalea</taxon>
    </lineage>
</organism>
<accession>A0A4R6VTW6</accession>